<evidence type="ECO:0000256" key="2">
    <source>
        <dbReference type="SAM" id="MobiDB-lite"/>
    </source>
</evidence>
<organism evidence="3 4">
    <name type="scientific">Actinomadura luzonensis</name>
    <dbReference type="NCBI Taxonomy" id="2805427"/>
    <lineage>
        <taxon>Bacteria</taxon>
        <taxon>Bacillati</taxon>
        <taxon>Actinomycetota</taxon>
        <taxon>Actinomycetes</taxon>
        <taxon>Streptosporangiales</taxon>
        <taxon>Thermomonosporaceae</taxon>
        <taxon>Actinomadura</taxon>
    </lineage>
</organism>
<comment type="caution">
    <text evidence="3">The sequence shown here is derived from an EMBL/GenBank/DDBJ whole genome shotgun (WGS) entry which is preliminary data.</text>
</comment>
<evidence type="ECO:0000313" key="3">
    <source>
        <dbReference type="EMBL" id="MCK2219110.1"/>
    </source>
</evidence>
<comment type="similarity">
    <text evidence="1">Belongs to the phD/YefM antitoxin family.</text>
</comment>
<evidence type="ECO:0000313" key="4">
    <source>
        <dbReference type="Proteomes" id="UP001317259"/>
    </source>
</evidence>
<dbReference type="RefSeq" id="WP_242376309.1">
    <property type="nucleotide sequence ID" value="NZ_JAKRKC020000002.1"/>
</dbReference>
<gene>
    <name evidence="3" type="ORF">MF672_035735</name>
</gene>
<feature type="region of interest" description="Disordered" evidence="2">
    <location>
        <begin position="172"/>
        <end position="194"/>
    </location>
</feature>
<dbReference type="SUPFAM" id="SSF143120">
    <property type="entry name" value="YefM-like"/>
    <property type="match status" value="1"/>
</dbReference>
<protein>
    <submittedName>
        <fullName evidence="3">Type II toxin-antitoxin system prevent-host-death family antitoxin</fullName>
    </submittedName>
</protein>
<accession>A0ABT0G3C3</accession>
<reference evidence="3 4" key="1">
    <citation type="submission" date="2022-04" db="EMBL/GenBank/DDBJ databases">
        <title>Genome draft of Actinomadura sp. ATCC 31491.</title>
        <authorList>
            <person name="Shi X."/>
            <person name="Du Y."/>
        </authorList>
    </citation>
    <scope>NUCLEOTIDE SEQUENCE [LARGE SCALE GENOMIC DNA]</scope>
    <source>
        <strain evidence="3 4">ATCC 31491</strain>
    </source>
</reference>
<keyword evidence="4" id="KW-1185">Reference proteome</keyword>
<dbReference type="EMBL" id="JAKRKC020000002">
    <property type="protein sequence ID" value="MCK2219110.1"/>
    <property type="molecule type" value="Genomic_DNA"/>
</dbReference>
<dbReference type="NCBIfam" id="TIGR01552">
    <property type="entry name" value="phd_fam"/>
    <property type="match status" value="1"/>
</dbReference>
<name>A0ABT0G3C3_9ACTN</name>
<proteinExistence type="inferred from homology"/>
<dbReference type="Proteomes" id="UP001317259">
    <property type="component" value="Unassembled WGS sequence"/>
</dbReference>
<evidence type="ECO:0000256" key="1">
    <source>
        <dbReference type="ARBA" id="ARBA00009981"/>
    </source>
</evidence>
<dbReference type="InterPro" id="IPR036165">
    <property type="entry name" value="YefM-like_sf"/>
</dbReference>
<dbReference type="Gene3D" id="3.40.1620.10">
    <property type="entry name" value="YefM-like domain"/>
    <property type="match status" value="1"/>
</dbReference>
<sequence length="194" mass="20284">MINLERPSYEELVARLGTPVPVEDARARWGSLVDAAGRGRVSLITRERWEWAALVPLSRVAGVLTGLPVVSLSTARSKLGDLVRQVADPYDDEPVLLTRHRTPVAALIAARLLLEPPASPRRPDADALLAEGHTITLARDPVGGLVVAIARDGDGQQVAAGSGRGVAQALRSLAEPPPGQPDASPGRTTASGPG</sequence>